<reference evidence="2" key="1">
    <citation type="journal article" date="2019" name="bioRxiv">
        <title>The Genome of the Zebra Mussel, Dreissena polymorpha: A Resource for Invasive Species Research.</title>
        <authorList>
            <person name="McCartney M.A."/>
            <person name="Auch B."/>
            <person name="Kono T."/>
            <person name="Mallez S."/>
            <person name="Zhang Y."/>
            <person name="Obille A."/>
            <person name="Becker A."/>
            <person name="Abrahante J.E."/>
            <person name="Garbe J."/>
            <person name="Badalamenti J.P."/>
            <person name="Herman A."/>
            <person name="Mangelson H."/>
            <person name="Liachko I."/>
            <person name="Sullivan S."/>
            <person name="Sone E.D."/>
            <person name="Koren S."/>
            <person name="Silverstein K.A.T."/>
            <person name="Beckman K.B."/>
            <person name="Gohl D.M."/>
        </authorList>
    </citation>
    <scope>NUCLEOTIDE SEQUENCE</scope>
    <source>
        <strain evidence="2">Duluth1</strain>
        <tissue evidence="2">Whole animal</tissue>
    </source>
</reference>
<proteinExistence type="predicted"/>
<dbReference type="EMBL" id="JAIWYP010000015">
    <property type="protein sequence ID" value="KAH3703349.1"/>
    <property type="molecule type" value="Genomic_DNA"/>
</dbReference>
<gene>
    <name evidence="2" type="ORF">DPMN_078384</name>
</gene>
<feature type="compositionally biased region" description="Polar residues" evidence="1">
    <location>
        <begin position="41"/>
        <end position="51"/>
    </location>
</feature>
<dbReference type="AlphaFoldDB" id="A0A9D3YM56"/>
<evidence type="ECO:0000313" key="3">
    <source>
        <dbReference type="Proteomes" id="UP000828390"/>
    </source>
</evidence>
<protein>
    <submittedName>
        <fullName evidence="2">Uncharacterized protein</fullName>
    </submittedName>
</protein>
<comment type="caution">
    <text evidence="2">The sequence shown here is derived from an EMBL/GenBank/DDBJ whole genome shotgun (WGS) entry which is preliminary data.</text>
</comment>
<accession>A0A9D3YM56</accession>
<keyword evidence="3" id="KW-1185">Reference proteome</keyword>
<feature type="compositionally biased region" description="Basic and acidic residues" evidence="1">
    <location>
        <begin position="30"/>
        <end position="40"/>
    </location>
</feature>
<feature type="region of interest" description="Disordered" evidence="1">
    <location>
        <begin position="30"/>
        <end position="51"/>
    </location>
</feature>
<reference evidence="2" key="2">
    <citation type="submission" date="2020-11" db="EMBL/GenBank/DDBJ databases">
        <authorList>
            <person name="McCartney M.A."/>
            <person name="Auch B."/>
            <person name="Kono T."/>
            <person name="Mallez S."/>
            <person name="Becker A."/>
            <person name="Gohl D.M."/>
            <person name="Silverstein K.A.T."/>
            <person name="Koren S."/>
            <person name="Bechman K.B."/>
            <person name="Herman A."/>
            <person name="Abrahante J.E."/>
            <person name="Garbe J."/>
        </authorList>
    </citation>
    <scope>NUCLEOTIDE SEQUENCE</scope>
    <source>
        <strain evidence="2">Duluth1</strain>
        <tissue evidence="2">Whole animal</tissue>
    </source>
</reference>
<evidence type="ECO:0000256" key="1">
    <source>
        <dbReference type="SAM" id="MobiDB-lite"/>
    </source>
</evidence>
<sequence length="51" mass="5888">MNLSKNATPQGSTQTMDVIDIHTLEQRHLQERRTADKIRQNMDSVLTQKAH</sequence>
<evidence type="ECO:0000313" key="2">
    <source>
        <dbReference type="EMBL" id="KAH3703349.1"/>
    </source>
</evidence>
<dbReference type="Proteomes" id="UP000828390">
    <property type="component" value="Unassembled WGS sequence"/>
</dbReference>
<organism evidence="2 3">
    <name type="scientific">Dreissena polymorpha</name>
    <name type="common">Zebra mussel</name>
    <name type="synonym">Mytilus polymorpha</name>
    <dbReference type="NCBI Taxonomy" id="45954"/>
    <lineage>
        <taxon>Eukaryota</taxon>
        <taxon>Metazoa</taxon>
        <taxon>Spiralia</taxon>
        <taxon>Lophotrochozoa</taxon>
        <taxon>Mollusca</taxon>
        <taxon>Bivalvia</taxon>
        <taxon>Autobranchia</taxon>
        <taxon>Heteroconchia</taxon>
        <taxon>Euheterodonta</taxon>
        <taxon>Imparidentia</taxon>
        <taxon>Neoheterodontei</taxon>
        <taxon>Myida</taxon>
        <taxon>Dreissenoidea</taxon>
        <taxon>Dreissenidae</taxon>
        <taxon>Dreissena</taxon>
    </lineage>
</organism>
<name>A0A9D3YM56_DREPO</name>